<dbReference type="STRING" id="135651.G0MVI5"/>
<accession>G0MVI5</accession>
<dbReference type="InterPro" id="IPR010935">
    <property type="entry name" value="SMC_hinge"/>
</dbReference>
<dbReference type="Pfam" id="PF02463">
    <property type="entry name" value="SMC_N"/>
    <property type="match status" value="1"/>
</dbReference>
<evidence type="ECO:0000313" key="7">
    <source>
        <dbReference type="Proteomes" id="UP000008068"/>
    </source>
</evidence>
<dbReference type="GO" id="GO:0032991">
    <property type="term" value="C:protein-containing complex"/>
    <property type="evidence" value="ECO:0007669"/>
    <property type="project" value="UniProtKB-ARBA"/>
</dbReference>
<feature type="domain" description="RecF/RecN/SMC N-terminal" evidence="4">
    <location>
        <begin position="320"/>
        <end position="582"/>
    </location>
</feature>
<dbReference type="SUPFAM" id="SSF57997">
    <property type="entry name" value="Tropomyosin"/>
    <property type="match status" value="1"/>
</dbReference>
<dbReference type="AlphaFoldDB" id="G0MVI5"/>
<keyword evidence="1 2" id="KW-0175">Coiled coil</keyword>
<dbReference type="GO" id="GO:0005694">
    <property type="term" value="C:chromosome"/>
    <property type="evidence" value="ECO:0007669"/>
    <property type="project" value="InterPro"/>
</dbReference>
<dbReference type="InterPro" id="IPR027417">
    <property type="entry name" value="P-loop_NTPase"/>
</dbReference>
<name>G0MVI5_CAEBE</name>
<dbReference type="EMBL" id="GL379814">
    <property type="protein sequence ID" value="EGT44969.1"/>
    <property type="molecule type" value="Genomic_DNA"/>
</dbReference>
<evidence type="ECO:0000259" key="5">
    <source>
        <dbReference type="Pfam" id="PF06470"/>
    </source>
</evidence>
<dbReference type="GO" id="GO:0051276">
    <property type="term" value="P:chromosome organization"/>
    <property type="evidence" value="ECO:0007669"/>
    <property type="project" value="InterPro"/>
</dbReference>
<feature type="region of interest" description="Disordered" evidence="3">
    <location>
        <begin position="607"/>
        <end position="634"/>
    </location>
</feature>
<dbReference type="InterPro" id="IPR003395">
    <property type="entry name" value="RecF/RecN/SMC_N"/>
</dbReference>
<feature type="compositionally biased region" description="Basic residues" evidence="3">
    <location>
        <begin position="617"/>
        <end position="627"/>
    </location>
</feature>
<keyword evidence="7" id="KW-1185">Reference proteome</keyword>
<dbReference type="Gene3D" id="3.30.70.1620">
    <property type="match status" value="1"/>
</dbReference>
<dbReference type="InParanoid" id="G0MVI5"/>
<organism evidence="7">
    <name type="scientific">Caenorhabditis brenneri</name>
    <name type="common">Nematode worm</name>
    <dbReference type="NCBI Taxonomy" id="135651"/>
    <lineage>
        <taxon>Eukaryota</taxon>
        <taxon>Metazoa</taxon>
        <taxon>Ecdysozoa</taxon>
        <taxon>Nematoda</taxon>
        <taxon>Chromadorea</taxon>
        <taxon>Rhabditida</taxon>
        <taxon>Rhabditina</taxon>
        <taxon>Rhabditomorpha</taxon>
        <taxon>Rhabditoidea</taxon>
        <taxon>Rhabditidae</taxon>
        <taxon>Peloderinae</taxon>
        <taxon>Caenorhabditis</taxon>
    </lineage>
</organism>
<dbReference type="OrthoDB" id="10255539at2759"/>
<dbReference type="SUPFAM" id="SSF75553">
    <property type="entry name" value="Smc hinge domain"/>
    <property type="match status" value="1"/>
</dbReference>
<dbReference type="Gene3D" id="3.40.50.300">
    <property type="entry name" value="P-loop containing nucleotide triphosphate hydrolases"/>
    <property type="match status" value="1"/>
</dbReference>
<evidence type="ECO:0000259" key="4">
    <source>
        <dbReference type="Pfam" id="PF02463"/>
    </source>
</evidence>
<reference evidence="7" key="1">
    <citation type="submission" date="2011-07" db="EMBL/GenBank/DDBJ databases">
        <authorList>
            <consortium name="Caenorhabditis brenneri Sequencing and Analysis Consortium"/>
            <person name="Wilson R.K."/>
        </authorList>
    </citation>
    <scope>NUCLEOTIDE SEQUENCE [LARGE SCALE GENOMIC DNA]</scope>
    <source>
        <strain evidence="7">PB2801</strain>
    </source>
</reference>
<protein>
    <submittedName>
        <fullName evidence="6">CBN-MIX-1 protein</fullName>
    </submittedName>
</protein>
<feature type="coiled-coil region" evidence="2">
    <location>
        <begin position="381"/>
        <end position="444"/>
    </location>
</feature>
<gene>
    <name evidence="6" type="primary">Cbn-mix-1</name>
    <name evidence="6" type="ORF">CAEBREN_19607</name>
</gene>
<evidence type="ECO:0000313" key="6">
    <source>
        <dbReference type="EMBL" id="EGT44969.1"/>
    </source>
</evidence>
<dbReference type="GO" id="GO:0005524">
    <property type="term" value="F:ATP binding"/>
    <property type="evidence" value="ECO:0007669"/>
    <property type="project" value="InterPro"/>
</dbReference>
<evidence type="ECO:0000256" key="2">
    <source>
        <dbReference type="SAM" id="Coils"/>
    </source>
</evidence>
<evidence type="ECO:0000256" key="3">
    <source>
        <dbReference type="SAM" id="MobiDB-lite"/>
    </source>
</evidence>
<sequence>MNFKLTQLKAKSKLAAKHKQSVMKYIDLIEFPKEIDNTFYSSFGQILVVDTLECAKEMAYHPDVKIRVLTREGDDVRPNGIMSGGHSDTGDTSILLDFGRYHQYKDESKSLEPQVEKLKKIIDQTEPRWMKYNELKTTWLQTKEKVETLEKNMRNSRFGLVEKERNAVREELEQTKKEVEEKSVKFNELQAKVKEYESKRASDKGSQEKRKKEIAARLQEAEKAASSNKDSAEKARRAVLQLQAQVDDLFQSVTSETAQLEACKKRREEAEEKMPSVDEKCKETEALDNAAKQAIGSRRVEIRTFVDRINLITKEIDGVIKEKTKTASKVVELEKQVKQHLETEKSFRNQVSQMLRKNEWLEEEQEHFNKPGLYDFHNYTAKKGSEEIKELEEKIALLERSLCMKNVSNLDTCEAKVIDIKNKRERLLEDFNMLQKTIEVLDRKKVDELIRAHESVDRDFGKIFNCLLPDATAKLVPPEGKSVVDGLEVKVAFNGVEKDSLAELSGGQRSLVALSLILAMLKFKPAPLYILDEVDAALDLSHTANIGMMIKKHFRDHQFIIVSLKQGMFSNADSLFQTSFADGHSSCKRLEGDALLRAKNDKMLAAQAAEMEDAGKAKTKKPQKKPARQAEDDE</sequence>
<dbReference type="Pfam" id="PF06470">
    <property type="entry name" value="SMC_hinge"/>
    <property type="match status" value="1"/>
</dbReference>
<dbReference type="SUPFAM" id="SSF52540">
    <property type="entry name" value="P-loop containing nucleoside triphosphate hydrolases"/>
    <property type="match status" value="1"/>
</dbReference>
<feature type="domain" description="SMC hinge" evidence="5">
    <location>
        <begin position="7"/>
        <end position="59"/>
    </location>
</feature>
<evidence type="ECO:0000256" key="1">
    <source>
        <dbReference type="ARBA" id="ARBA00023054"/>
    </source>
</evidence>
<feature type="region of interest" description="Disordered" evidence="3">
    <location>
        <begin position="196"/>
        <end position="232"/>
    </location>
</feature>
<dbReference type="Proteomes" id="UP000008068">
    <property type="component" value="Unassembled WGS sequence"/>
</dbReference>
<proteinExistence type="predicted"/>
<feature type="compositionally biased region" description="Basic and acidic residues" evidence="3">
    <location>
        <begin position="196"/>
        <end position="223"/>
    </location>
</feature>
<dbReference type="eggNOG" id="KOG0933">
    <property type="taxonomic scope" value="Eukaryota"/>
</dbReference>
<dbReference type="InterPro" id="IPR036277">
    <property type="entry name" value="SMC_hinge_sf"/>
</dbReference>
<dbReference type="PANTHER" id="PTHR43977">
    <property type="entry name" value="STRUCTURAL MAINTENANCE OF CHROMOSOMES PROTEIN 3"/>
    <property type="match status" value="1"/>
</dbReference>
<dbReference type="HOGENOM" id="CLU_001042_8_2_1"/>
<dbReference type="OMA" id="TEQCELE"/>